<reference evidence="1" key="1">
    <citation type="submission" date="2021-01" db="EMBL/GenBank/DDBJ databases">
        <authorList>
            <person name="Lovell J.T."/>
            <person name="Bentley N."/>
            <person name="Bhattarai G."/>
            <person name="Jenkins J.W."/>
            <person name="Sreedasyam A."/>
            <person name="Alarcon Y."/>
            <person name="Bock C."/>
            <person name="Boston L."/>
            <person name="Carlson J."/>
            <person name="Cervantes K."/>
            <person name="Clermont K."/>
            <person name="Krom N."/>
            <person name="Kubenka K."/>
            <person name="Mamidi S."/>
            <person name="Mattison C."/>
            <person name="Monteros M."/>
            <person name="Pisani C."/>
            <person name="Plott C."/>
            <person name="Rajasekar S."/>
            <person name="Rhein H.S."/>
            <person name="Rohla C."/>
            <person name="Song M."/>
            <person name="Hilaire R.S."/>
            <person name="Shu S."/>
            <person name="Wells L."/>
            <person name="Wang X."/>
            <person name="Webber J."/>
            <person name="Heerema R.J."/>
            <person name="Klein P."/>
            <person name="Conner P."/>
            <person name="Grauke L."/>
            <person name="Grimwood J."/>
            <person name="Schmutz J."/>
            <person name="Randall J.J."/>
        </authorList>
    </citation>
    <scope>NUCLEOTIDE SEQUENCE</scope>
    <source>
        <tissue evidence="1">Leaf</tissue>
    </source>
</reference>
<protein>
    <submittedName>
        <fullName evidence="1">Uncharacterized protein</fullName>
    </submittedName>
</protein>
<dbReference type="AlphaFoldDB" id="A0A922F4Z4"/>
<dbReference type="EMBL" id="CM031829">
    <property type="protein sequence ID" value="KAG6714190.1"/>
    <property type="molecule type" value="Genomic_DNA"/>
</dbReference>
<dbReference type="Proteomes" id="UP000811246">
    <property type="component" value="Chromosome 5"/>
</dbReference>
<evidence type="ECO:0000313" key="2">
    <source>
        <dbReference type="Proteomes" id="UP000811246"/>
    </source>
</evidence>
<comment type="caution">
    <text evidence="1">The sequence shown here is derived from an EMBL/GenBank/DDBJ whole genome shotgun (WGS) entry which is preliminary data.</text>
</comment>
<evidence type="ECO:0000313" key="1">
    <source>
        <dbReference type="EMBL" id="KAG6714190.1"/>
    </source>
</evidence>
<proteinExistence type="predicted"/>
<organism evidence="1 2">
    <name type="scientific">Carya illinoinensis</name>
    <name type="common">Pecan</name>
    <dbReference type="NCBI Taxonomy" id="32201"/>
    <lineage>
        <taxon>Eukaryota</taxon>
        <taxon>Viridiplantae</taxon>
        <taxon>Streptophyta</taxon>
        <taxon>Embryophyta</taxon>
        <taxon>Tracheophyta</taxon>
        <taxon>Spermatophyta</taxon>
        <taxon>Magnoliopsida</taxon>
        <taxon>eudicotyledons</taxon>
        <taxon>Gunneridae</taxon>
        <taxon>Pentapetalae</taxon>
        <taxon>rosids</taxon>
        <taxon>fabids</taxon>
        <taxon>Fagales</taxon>
        <taxon>Juglandaceae</taxon>
        <taxon>Carya</taxon>
    </lineage>
</organism>
<sequence length="81" mass="9397">MKCYMASEKEIEEDKGGDFGGFWKTEVEATCDRDLEGRRGVDLRKRSTSQAVRAAHKHLEGRTRPCVQIYIYHGIGMEWKF</sequence>
<gene>
    <name evidence="1" type="ORF">I3842_05G191900</name>
</gene>
<name>A0A922F4Z4_CARIL</name>
<accession>A0A922F4Z4</accession>